<accession>A0ABV6GIA9</accession>
<gene>
    <name evidence="1" type="ORF">ACFFIX_18655</name>
</gene>
<protein>
    <submittedName>
        <fullName evidence="1">Uncharacterized protein</fullName>
    </submittedName>
</protein>
<dbReference type="Proteomes" id="UP001589854">
    <property type="component" value="Unassembled WGS sequence"/>
</dbReference>
<evidence type="ECO:0000313" key="2">
    <source>
        <dbReference type="Proteomes" id="UP001589854"/>
    </source>
</evidence>
<keyword evidence="2" id="KW-1185">Reference proteome</keyword>
<proteinExistence type="predicted"/>
<reference evidence="1 2" key="1">
    <citation type="submission" date="2024-09" db="EMBL/GenBank/DDBJ databases">
        <authorList>
            <person name="Sun Q."/>
            <person name="Mori K."/>
        </authorList>
    </citation>
    <scope>NUCLEOTIDE SEQUENCE [LARGE SCALE GENOMIC DNA]</scope>
    <source>
        <strain evidence="1 2">CCM 7228</strain>
    </source>
</reference>
<comment type="caution">
    <text evidence="1">The sequence shown here is derived from an EMBL/GenBank/DDBJ whole genome shotgun (WGS) entry which is preliminary data.</text>
</comment>
<evidence type="ECO:0000313" key="1">
    <source>
        <dbReference type="EMBL" id="MFC0273425.1"/>
    </source>
</evidence>
<organism evidence="1 2">
    <name type="scientific">Metabacillus herbersteinensis</name>
    <dbReference type="NCBI Taxonomy" id="283816"/>
    <lineage>
        <taxon>Bacteria</taxon>
        <taxon>Bacillati</taxon>
        <taxon>Bacillota</taxon>
        <taxon>Bacilli</taxon>
        <taxon>Bacillales</taxon>
        <taxon>Bacillaceae</taxon>
        <taxon>Metabacillus</taxon>
    </lineage>
</organism>
<name>A0ABV6GIA9_9BACI</name>
<sequence>MLAKLKKVKFNSEGKNPVYKAILECPEGKELYIHFDYSLTKKNYGPLEVSYNGVHQGTKLAWYTRDIEKTTVDNFLKKIAVVMNKKYGYELEQ</sequence>
<dbReference type="EMBL" id="JBHLVO010000020">
    <property type="protein sequence ID" value="MFC0273425.1"/>
    <property type="molecule type" value="Genomic_DNA"/>
</dbReference>